<dbReference type="PROSITE" id="PS50931">
    <property type="entry name" value="HTH_LYSR"/>
    <property type="match status" value="1"/>
</dbReference>
<protein>
    <submittedName>
        <fullName evidence="6">LysR family transcriptional regulator</fullName>
    </submittedName>
</protein>
<dbReference type="PANTHER" id="PTHR30126:SF77">
    <property type="entry name" value="TRANSCRIPTIONAL REGULATORY PROTEIN"/>
    <property type="match status" value="1"/>
</dbReference>
<reference evidence="6 7" key="1">
    <citation type="submission" date="2018-05" db="EMBL/GenBank/DDBJ databases">
        <title>Leucothrix arctica sp. nov., isolated from Arctic seawater.</title>
        <authorList>
            <person name="Choi A."/>
            <person name="Baek K."/>
        </authorList>
    </citation>
    <scope>NUCLEOTIDE SEQUENCE [LARGE SCALE GENOMIC DNA]</scope>
    <source>
        <strain evidence="6 7">IMCC9719</strain>
    </source>
</reference>
<dbReference type="Proteomes" id="UP000245506">
    <property type="component" value="Unassembled WGS sequence"/>
</dbReference>
<dbReference type="PRINTS" id="PR00039">
    <property type="entry name" value="HTHLYSR"/>
</dbReference>
<evidence type="ECO:0000313" key="7">
    <source>
        <dbReference type="Proteomes" id="UP000245506"/>
    </source>
</evidence>
<dbReference type="InterPro" id="IPR036390">
    <property type="entry name" value="WH_DNA-bd_sf"/>
</dbReference>
<dbReference type="Gene3D" id="1.10.10.10">
    <property type="entry name" value="Winged helix-like DNA-binding domain superfamily/Winged helix DNA-binding domain"/>
    <property type="match status" value="1"/>
</dbReference>
<dbReference type="Pfam" id="PF03466">
    <property type="entry name" value="LysR_substrate"/>
    <property type="match status" value="1"/>
</dbReference>
<comment type="caution">
    <text evidence="6">The sequence shown here is derived from an EMBL/GenBank/DDBJ whole genome shotgun (WGS) entry which is preliminary data.</text>
</comment>
<keyword evidence="4" id="KW-0804">Transcription</keyword>
<comment type="similarity">
    <text evidence="1">Belongs to the LysR transcriptional regulatory family.</text>
</comment>
<dbReference type="InterPro" id="IPR005119">
    <property type="entry name" value="LysR_subst-bd"/>
</dbReference>
<evidence type="ECO:0000256" key="1">
    <source>
        <dbReference type="ARBA" id="ARBA00009437"/>
    </source>
</evidence>
<name>A0A317CBD8_9GAMM</name>
<sequence>MTLEQILTFLQVARLGGVRRAAQQMHISQPAISARISSLESDLAVKLFTRGPKGVSLTKQGIIFRGHAEKIAVALEDIKTEVVPAESKSSLLRIGVAETVAQTWLPAFLQQLSLKYPKINIEISVDLSVNLREGLLERAYDLVVLMGPVSEYSVDNILMPTFKLAWYKPIDMISPDLSNIPVISYHRTSRPYRVLNQELHARYGSKAKIFPTNSLSAGFDMIATGIGVGLMPEILGERLVKEGRIANFDAGWLLTDLDFTASYIADSKGTLPEQAAKIAQQAANLFFETDEGFL</sequence>
<dbReference type="SUPFAM" id="SSF53850">
    <property type="entry name" value="Periplasmic binding protein-like II"/>
    <property type="match status" value="1"/>
</dbReference>
<dbReference type="AlphaFoldDB" id="A0A317CBD8"/>
<evidence type="ECO:0000259" key="5">
    <source>
        <dbReference type="PROSITE" id="PS50931"/>
    </source>
</evidence>
<proteinExistence type="inferred from homology"/>
<dbReference type="OrthoDB" id="9775392at2"/>
<dbReference type="EMBL" id="QGKL01000031">
    <property type="protein sequence ID" value="PWQ95954.1"/>
    <property type="molecule type" value="Genomic_DNA"/>
</dbReference>
<keyword evidence="2" id="KW-0805">Transcription regulation</keyword>
<dbReference type="GO" id="GO:0003700">
    <property type="term" value="F:DNA-binding transcription factor activity"/>
    <property type="evidence" value="ECO:0007669"/>
    <property type="project" value="InterPro"/>
</dbReference>
<keyword evidence="7" id="KW-1185">Reference proteome</keyword>
<dbReference type="InterPro" id="IPR000847">
    <property type="entry name" value="LysR_HTH_N"/>
</dbReference>
<dbReference type="InterPro" id="IPR036388">
    <property type="entry name" value="WH-like_DNA-bd_sf"/>
</dbReference>
<evidence type="ECO:0000256" key="3">
    <source>
        <dbReference type="ARBA" id="ARBA00023125"/>
    </source>
</evidence>
<feature type="domain" description="HTH lysR-type" evidence="5">
    <location>
        <begin position="1"/>
        <end position="58"/>
    </location>
</feature>
<dbReference type="PANTHER" id="PTHR30126">
    <property type="entry name" value="HTH-TYPE TRANSCRIPTIONAL REGULATOR"/>
    <property type="match status" value="1"/>
</dbReference>
<dbReference type="RefSeq" id="WP_109823533.1">
    <property type="nucleotide sequence ID" value="NZ_QGKL01000031.1"/>
</dbReference>
<gene>
    <name evidence="6" type="ORF">DKT75_11280</name>
</gene>
<dbReference type="SUPFAM" id="SSF46785">
    <property type="entry name" value="Winged helix' DNA-binding domain"/>
    <property type="match status" value="1"/>
</dbReference>
<dbReference type="FunFam" id="1.10.10.10:FF:000001">
    <property type="entry name" value="LysR family transcriptional regulator"/>
    <property type="match status" value="1"/>
</dbReference>
<dbReference type="Gene3D" id="3.40.190.290">
    <property type="match status" value="1"/>
</dbReference>
<keyword evidence="3" id="KW-0238">DNA-binding</keyword>
<evidence type="ECO:0000256" key="2">
    <source>
        <dbReference type="ARBA" id="ARBA00023015"/>
    </source>
</evidence>
<dbReference type="GO" id="GO:0000976">
    <property type="term" value="F:transcription cis-regulatory region binding"/>
    <property type="evidence" value="ECO:0007669"/>
    <property type="project" value="TreeGrafter"/>
</dbReference>
<dbReference type="CDD" id="cd05466">
    <property type="entry name" value="PBP2_LTTR_substrate"/>
    <property type="match status" value="1"/>
</dbReference>
<evidence type="ECO:0000313" key="6">
    <source>
        <dbReference type="EMBL" id="PWQ95954.1"/>
    </source>
</evidence>
<accession>A0A317CBD8</accession>
<dbReference type="Pfam" id="PF00126">
    <property type="entry name" value="HTH_1"/>
    <property type="match status" value="1"/>
</dbReference>
<evidence type="ECO:0000256" key="4">
    <source>
        <dbReference type="ARBA" id="ARBA00023163"/>
    </source>
</evidence>
<organism evidence="6 7">
    <name type="scientific">Leucothrix arctica</name>
    <dbReference type="NCBI Taxonomy" id="1481894"/>
    <lineage>
        <taxon>Bacteria</taxon>
        <taxon>Pseudomonadati</taxon>
        <taxon>Pseudomonadota</taxon>
        <taxon>Gammaproteobacteria</taxon>
        <taxon>Thiotrichales</taxon>
        <taxon>Thiotrichaceae</taxon>
        <taxon>Leucothrix</taxon>
    </lineage>
</organism>